<dbReference type="InterPro" id="IPR051606">
    <property type="entry name" value="Polyketide_Oxido-like"/>
</dbReference>
<comment type="caution">
    <text evidence="2">The sequence shown here is derived from an EMBL/GenBank/DDBJ whole genome shotgun (WGS) entry which is preliminary data.</text>
</comment>
<evidence type="ECO:0000313" key="3">
    <source>
        <dbReference type="Proteomes" id="UP001153203"/>
    </source>
</evidence>
<reference evidence="2" key="1">
    <citation type="submission" date="2022-06" db="EMBL/GenBank/DDBJ databases">
        <title>Lactococcus from bovine mastitis in China.</title>
        <authorList>
            <person name="Lin Y."/>
            <person name="Han B."/>
        </authorList>
    </citation>
    <scope>NUCLEOTIDE SEQUENCE</scope>
    <source>
        <strain evidence="2">Hebei-B-39</strain>
    </source>
</reference>
<dbReference type="GO" id="GO:0042602">
    <property type="term" value="F:riboflavin reductase (NADPH) activity"/>
    <property type="evidence" value="ECO:0007669"/>
    <property type="project" value="TreeGrafter"/>
</dbReference>
<feature type="domain" description="NAD(P)-binding" evidence="1">
    <location>
        <begin position="8"/>
        <end position="185"/>
    </location>
</feature>
<evidence type="ECO:0000313" key="2">
    <source>
        <dbReference type="EMBL" id="MDG6193682.1"/>
    </source>
</evidence>
<dbReference type="SUPFAM" id="SSF51735">
    <property type="entry name" value="NAD(P)-binding Rossmann-fold domains"/>
    <property type="match status" value="1"/>
</dbReference>
<protein>
    <submittedName>
        <fullName evidence="2">NAD(P)H-binding protein</fullName>
    </submittedName>
</protein>
<dbReference type="EMBL" id="JAMWGI010000003">
    <property type="protein sequence ID" value="MDG6193682.1"/>
    <property type="molecule type" value="Genomic_DNA"/>
</dbReference>
<dbReference type="Proteomes" id="UP001153203">
    <property type="component" value="Unassembled WGS sequence"/>
</dbReference>
<dbReference type="AlphaFoldDB" id="A0A9X4SNN6"/>
<dbReference type="RefSeq" id="WP_279363191.1">
    <property type="nucleotide sequence ID" value="NZ_JAMWGA010000003.1"/>
</dbReference>
<dbReference type="Pfam" id="PF13460">
    <property type="entry name" value="NAD_binding_10"/>
    <property type="match status" value="1"/>
</dbReference>
<sequence>MANVLIIGATGSLGQSLRRELSTTNHKLTLFSRSAGRLSDLRVNETAMAGSVTNPIDLESILAEQEIVFVALSGNLTKMTEDLTIAMEETKVKRLIFISSMGIYNEIPFSVDARGNLKNNPMLKDYRNAADIVEQSSLDYTIIRPGWFDNGTDDYKITHKGEPFRGYAVSRGAISKLVHQIIEKPQLYINESIGISRP</sequence>
<dbReference type="InterPro" id="IPR016040">
    <property type="entry name" value="NAD(P)-bd_dom"/>
</dbReference>
<dbReference type="GO" id="GO:0004074">
    <property type="term" value="F:biliverdin reductase [NAD(P)H] activity"/>
    <property type="evidence" value="ECO:0007669"/>
    <property type="project" value="TreeGrafter"/>
</dbReference>
<dbReference type="InterPro" id="IPR036291">
    <property type="entry name" value="NAD(P)-bd_dom_sf"/>
</dbReference>
<dbReference type="PANTHER" id="PTHR43355">
    <property type="entry name" value="FLAVIN REDUCTASE (NADPH)"/>
    <property type="match status" value="1"/>
</dbReference>
<name>A0A9X4SNN6_9LACT</name>
<accession>A0A9X4SNN6</accession>
<proteinExistence type="predicted"/>
<gene>
    <name evidence="2" type="ORF">NF708_06670</name>
</gene>
<dbReference type="Gene3D" id="3.40.50.720">
    <property type="entry name" value="NAD(P)-binding Rossmann-like Domain"/>
    <property type="match status" value="1"/>
</dbReference>
<evidence type="ECO:0000259" key="1">
    <source>
        <dbReference type="Pfam" id="PF13460"/>
    </source>
</evidence>
<organism evidence="2 3">
    <name type="scientific">Lactococcus formosensis</name>
    <dbReference type="NCBI Taxonomy" id="1281486"/>
    <lineage>
        <taxon>Bacteria</taxon>
        <taxon>Bacillati</taxon>
        <taxon>Bacillota</taxon>
        <taxon>Bacilli</taxon>
        <taxon>Lactobacillales</taxon>
        <taxon>Streptococcaceae</taxon>
        <taxon>Lactococcus</taxon>
    </lineage>
</organism>
<dbReference type="PANTHER" id="PTHR43355:SF2">
    <property type="entry name" value="FLAVIN REDUCTASE (NADPH)"/>
    <property type="match status" value="1"/>
</dbReference>